<dbReference type="OrthoDB" id="9806952at2"/>
<dbReference type="HOGENOM" id="CLU_015767_1_2_9"/>
<evidence type="ECO:0000256" key="1">
    <source>
        <dbReference type="SAM" id="Phobius"/>
    </source>
</evidence>
<feature type="domain" description="HD" evidence="2">
    <location>
        <begin position="501"/>
        <end position="643"/>
    </location>
</feature>
<feature type="transmembrane region" description="Helical" evidence="1">
    <location>
        <begin position="309"/>
        <end position="328"/>
    </location>
</feature>
<keyword evidence="1" id="KW-0472">Membrane</keyword>
<dbReference type="Proteomes" id="UP000031449">
    <property type="component" value="Chromosome"/>
</dbReference>
<dbReference type="InterPro" id="IPR006675">
    <property type="entry name" value="HDIG_dom"/>
</dbReference>
<dbReference type="InterPro" id="IPR003607">
    <property type="entry name" value="HD/PDEase_dom"/>
</dbReference>
<dbReference type="SUPFAM" id="SSF109604">
    <property type="entry name" value="HD-domain/PDEase-like"/>
    <property type="match status" value="1"/>
</dbReference>
<dbReference type="PANTHER" id="PTHR36442:SF1">
    <property type="entry name" value="CYCLIC-DI-AMP PHOSPHODIESTERASE PGPH"/>
    <property type="match status" value="1"/>
</dbReference>
<dbReference type="EC" id="1.6.5.3" evidence="3"/>
<keyword evidence="4" id="KW-1185">Reference proteome</keyword>
<dbReference type="PROSITE" id="PS51831">
    <property type="entry name" value="HD"/>
    <property type="match status" value="1"/>
</dbReference>
<dbReference type="NCBIfam" id="TIGR00277">
    <property type="entry name" value="HDIG"/>
    <property type="match status" value="1"/>
</dbReference>
<dbReference type="GO" id="GO:0016491">
    <property type="term" value="F:oxidoreductase activity"/>
    <property type="evidence" value="ECO:0007669"/>
    <property type="project" value="UniProtKB-KW"/>
</dbReference>
<keyword evidence="1" id="KW-1133">Transmembrane helix</keyword>
<gene>
    <name evidence="3" type="ORF">JMA_21830</name>
</gene>
<feature type="transmembrane region" description="Helical" evidence="1">
    <location>
        <begin position="279"/>
        <end position="297"/>
    </location>
</feature>
<dbReference type="PANTHER" id="PTHR36442">
    <property type="entry name" value="CYCLIC-DI-AMP PHOSPHODIESTERASE PGPH"/>
    <property type="match status" value="1"/>
</dbReference>
<name>A0A0B5AMJ3_9BACL</name>
<dbReference type="Pfam" id="PF01966">
    <property type="entry name" value="HD"/>
    <property type="match status" value="1"/>
</dbReference>
<feature type="transmembrane region" description="Helical" evidence="1">
    <location>
        <begin position="445"/>
        <end position="468"/>
    </location>
</feature>
<keyword evidence="3" id="KW-0830">Ubiquinone</keyword>
<dbReference type="CDD" id="cd00077">
    <property type="entry name" value="HDc"/>
    <property type="match status" value="1"/>
</dbReference>
<proteinExistence type="predicted"/>
<dbReference type="Pfam" id="PF07698">
    <property type="entry name" value="7TM-7TMR_HD"/>
    <property type="match status" value="1"/>
</dbReference>
<dbReference type="AlphaFoldDB" id="A0A0B5AMJ3"/>
<dbReference type="InterPro" id="IPR052722">
    <property type="entry name" value="PgpH_phosphodiesterase"/>
</dbReference>
<evidence type="ECO:0000259" key="2">
    <source>
        <dbReference type="PROSITE" id="PS51831"/>
    </source>
</evidence>
<evidence type="ECO:0000313" key="3">
    <source>
        <dbReference type="EMBL" id="AJD91500.1"/>
    </source>
</evidence>
<reference evidence="3 4" key="1">
    <citation type="submission" date="2014-08" db="EMBL/GenBank/DDBJ databases">
        <title>Complete genome of a marine bacteria Jeotgalibacillus malaysiensis.</title>
        <authorList>
            <person name="Yaakop A.S."/>
            <person name="Chan K.-G."/>
            <person name="Goh K.M."/>
        </authorList>
    </citation>
    <scope>NUCLEOTIDE SEQUENCE [LARGE SCALE GENOMIC DNA]</scope>
    <source>
        <strain evidence="3 4">D5</strain>
    </source>
</reference>
<feature type="transmembrane region" description="Helical" evidence="1">
    <location>
        <begin position="415"/>
        <end position="433"/>
    </location>
</feature>
<dbReference type="Pfam" id="PF07697">
    <property type="entry name" value="7TMR-HDED"/>
    <property type="match status" value="1"/>
</dbReference>
<organism evidence="3 4">
    <name type="scientific">Jeotgalibacillus malaysiensis</name>
    <dbReference type="NCBI Taxonomy" id="1508404"/>
    <lineage>
        <taxon>Bacteria</taxon>
        <taxon>Bacillati</taxon>
        <taxon>Bacillota</taxon>
        <taxon>Bacilli</taxon>
        <taxon>Bacillales</taxon>
        <taxon>Caryophanaceae</taxon>
        <taxon>Jeotgalibacillus</taxon>
    </lineage>
</organism>
<keyword evidence="1" id="KW-0812">Transmembrane</keyword>
<dbReference type="SMART" id="SM00471">
    <property type="entry name" value="HDc"/>
    <property type="match status" value="1"/>
</dbReference>
<dbReference type="InterPro" id="IPR011624">
    <property type="entry name" value="Metal-dep_PHydrolase_7TM_extra"/>
</dbReference>
<dbReference type="KEGG" id="jeo:JMA_21830"/>
<keyword evidence="3" id="KW-0560">Oxidoreductase</keyword>
<feature type="transmembrane region" description="Helical" evidence="1">
    <location>
        <begin position="12"/>
        <end position="34"/>
    </location>
</feature>
<protein>
    <submittedName>
        <fullName evidence="3">NADH:ubiquinone reductase (H+-translocating)</fullName>
        <ecNumber evidence="3">1.6.5.3</ecNumber>
    </submittedName>
</protein>
<dbReference type="Gene3D" id="1.10.3210.10">
    <property type="entry name" value="Hypothetical protein af1432"/>
    <property type="match status" value="1"/>
</dbReference>
<dbReference type="EMBL" id="CP009416">
    <property type="protein sequence ID" value="AJD91500.1"/>
    <property type="molecule type" value="Genomic_DNA"/>
</dbReference>
<evidence type="ECO:0000313" key="4">
    <source>
        <dbReference type="Proteomes" id="UP000031449"/>
    </source>
</evidence>
<dbReference type="STRING" id="1508404.JMA_21830"/>
<feature type="transmembrane region" description="Helical" evidence="1">
    <location>
        <begin position="359"/>
        <end position="376"/>
    </location>
</feature>
<dbReference type="InterPro" id="IPR006674">
    <property type="entry name" value="HD_domain"/>
</dbReference>
<dbReference type="BioCyc" id="JESP1508404:G14D9-11438-MONOMER"/>
<feature type="transmembrane region" description="Helical" evidence="1">
    <location>
        <begin position="382"/>
        <end position="403"/>
    </location>
</feature>
<sequence length="715" mass="80402">MQKWVRNMKDLLHYTFFKWIILTIVGLASFLLLFSHVSPDTYNTRLFSVADETIRSPKTIVDERLSEAERERAAAEVEPVYQYRPEITENRTSLISSIYEFAKDFNQVPGEGEPSVDQPVSDDMLQNLKDALSEDVSENVTESIDDQTFRQLLAATDQGLDEAKNITIDQVERVMQEPFKQEEALGKKNQAADYIAQFSLNDSLLTASMNLARFAVVENNIYDPEQTEARIAQAVEAVEPVQILEGQVIVQKGYLIDRDVYRQLDALGLTTNETSPEPFIGLAIFSLLIMLIIHFHFSSWKISEETKGLYLVLVSIILILSMSLMKAAELIRELEILQVGYIFPAAMAPMLLKSMINTRVALIVTMIQALCASIIFNDMMTGAVNVEVSLYFLFSGLAGILFLSDSKRRTHLLRAGLFVSAANLLFLFSLTLIESGQLSAIDYTLFAVFAIISGILSSILTIGLLPLFESGFGILSTMKLVELSNPNHPLLKKILTEAPGTYHHSVMVANLAEAGCEAIGANGLLARVGCYYHDIGKTKRPHYFIENQMSGHNPHDHLDPQTSRDIIISHAKEGADMLRKYKLPNEFVDIAEQHHGTTLLKYFYYKAKEKGLDPSEEDYRYPGPRPVTKETAVISVADSVEAAVRSMKDPTPEKIKNLVESIIQDRLQDGQFNDCDITIKQLETLKKVFCETLNGIFHSRIEYPDFKKEERKKEA</sequence>
<dbReference type="InterPro" id="IPR011621">
    <property type="entry name" value="Metal-dep_PHydrolase_7TM_intra"/>
</dbReference>
<accession>A0A0B5AMJ3</accession>